<dbReference type="GO" id="GO:0030694">
    <property type="term" value="C:bacterial-type flagellum basal body, rod"/>
    <property type="evidence" value="ECO:0007669"/>
    <property type="project" value="UniProtKB-UniRule"/>
</dbReference>
<dbReference type="RefSeq" id="WP_055244489.1">
    <property type="nucleotide sequence ID" value="NZ_CZBE01000006.1"/>
</dbReference>
<dbReference type="OrthoDB" id="9794148at2"/>
<comment type="similarity">
    <text evidence="2">Belongs to the flagella basal body rod proteins family.</text>
</comment>
<evidence type="ECO:0000256" key="4">
    <source>
        <dbReference type="ARBA" id="ARBA00023143"/>
    </source>
</evidence>
<feature type="domain" description="Flagellar basal body rod protein N-terminal" evidence="7">
    <location>
        <begin position="9"/>
        <end position="35"/>
    </location>
</feature>
<evidence type="ECO:0000256" key="1">
    <source>
        <dbReference type="ARBA" id="ARBA00004117"/>
    </source>
</evidence>
<name>A0A174NXF5_9FIRM</name>
<keyword evidence="4 6" id="KW-0975">Bacterial flagellum</keyword>
<evidence type="ECO:0000256" key="6">
    <source>
        <dbReference type="RuleBase" id="RU362062"/>
    </source>
</evidence>
<evidence type="ECO:0000256" key="5">
    <source>
        <dbReference type="ARBA" id="ARBA00025933"/>
    </source>
</evidence>
<dbReference type="InterPro" id="IPR006299">
    <property type="entry name" value="FlgC"/>
</dbReference>
<dbReference type="InterPro" id="IPR010930">
    <property type="entry name" value="Flg_bb/hook_C_dom"/>
</dbReference>
<accession>A0A174NXF5</accession>
<dbReference type="PANTHER" id="PTHR30435:SF2">
    <property type="entry name" value="FLAGELLAR BASAL-BODY ROD PROTEIN FLGC"/>
    <property type="match status" value="1"/>
</dbReference>
<protein>
    <recommendedName>
        <fullName evidence="3 6">Flagellar basal-body rod protein FlgC</fullName>
    </recommendedName>
</protein>
<dbReference type="AlphaFoldDB" id="A0A174NXF5"/>
<sequence>MSFMKSMDIVGSALTAERFRMDTILQNIANSNTTRTPEGEPYRRKQVVFQERAIDFQSALADASNRIERGGVRVTEVVESQRDFTPVYAPSHPDANEDGYVMYPNVNLTEERVDLMAASNAYDANLTALAVVKSLALKALEIGKA</sequence>
<evidence type="ECO:0000256" key="3">
    <source>
        <dbReference type="ARBA" id="ARBA00017941"/>
    </source>
</evidence>
<evidence type="ECO:0000256" key="2">
    <source>
        <dbReference type="ARBA" id="ARBA00009677"/>
    </source>
</evidence>
<dbReference type="EMBL" id="CZBE01000006">
    <property type="protein sequence ID" value="CUP51517.1"/>
    <property type="molecule type" value="Genomic_DNA"/>
</dbReference>
<dbReference type="Pfam" id="PF00460">
    <property type="entry name" value="Flg_bb_rod"/>
    <property type="match status" value="1"/>
</dbReference>
<comment type="subunit">
    <text evidence="5 6">The basal body constitutes a major portion of the flagellar organelle and consists of four rings (L,P,S, and M) mounted on a central rod. The rod consists of about 26 subunits of FlgG in the distal portion, and FlgB, FlgC and FlgF are thought to build up the proximal portion of the rod with about 6 subunits each.</text>
</comment>
<evidence type="ECO:0000313" key="10">
    <source>
        <dbReference type="Proteomes" id="UP000095765"/>
    </source>
</evidence>
<gene>
    <name evidence="9" type="primary">flgC</name>
    <name evidence="9" type="ORF">ERS852551_01031</name>
</gene>
<reference evidence="9 10" key="1">
    <citation type="submission" date="2015-09" db="EMBL/GenBank/DDBJ databases">
        <authorList>
            <consortium name="Pathogen Informatics"/>
        </authorList>
    </citation>
    <scope>NUCLEOTIDE SEQUENCE [LARGE SCALE GENOMIC DNA]</scope>
    <source>
        <strain evidence="9 10">2789STDY5834939</strain>
    </source>
</reference>
<dbReference type="Pfam" id="PF06429">
    <property type="entry name" value="Flg_bbr_C"/>
    <property type="match status" value="1"/>
</dbReference>
<dbReference type="InterPro" id="IPR001444">
    <property type="entry name" value="Flag_bb_rod_N"/>
</dbReference>
<dbReference type="PANTHER" id="PTHR30435">
    <property type="entry name" value="FLAGELLAR PROTEIN"/>
    <property type="match status" value="1"/>
</dbReference>
<proteinExistence type="inferred from homology"/>
<feature type="domain" description="Flagellar basal-body/hook protein C-terminal" evidence="8">
    <location>
        <begin position="98"/>
        <end position="140"/>
    </location>
</feature>
<evidence type="ECO:0000259" key="7">
    <source>
        <dbReference type="Pfam" id="PF00460"/>
    </source>
</evidence>
<dbReference type="GO" id="GO:0071978">
    <property type="term" value="P:bacterial-type flagellum-dependent swarming motility"/>
    <property type="evidence" value="ECO:0007669"/>
    <property type="project" value="TreeGrafter"/>
</dbReference>
<dbReference type="NCBIfam" id="TIGR01395">
    <property type="entry name" value="FlgC"/>
    <property type="match status" value="1"/>
</dbReference>
<organism evidence="9 10">
    <name type="scientific">Anaerotruncus colihominis</name>
    <dbReference type="NCBI Taxonomy" id="169435"/>
    <lineage>
        <taxon>Bacteria</taxon>
        <taxon>Bacillati</taxon>
        <taxon>Bacillota</taxon>
        <taxon>Clostridia</taxon>
        <taxon>Eubacteriales</taxon>
        <taxon>Oscillospiraceae</taxon>
        <taxon>Anaerotruncus</taxon>
    </lineage>
</organism>
<evidence type="ECO:0000313" key="9">
    <source>
        <dbReference type="EMBL" id="CUP51517.1"/>
    </source>
</evidence>
<dbReference type="Proteomes" id="UP000095765">
    <property type="component" value="Unassembled WGS sequence"/>
</dbReference>
<evidence type="ECO:0000259" key="8">
    <source>
        <dbReference type="Pfam" id="PF06429"/>
    </source>
</evidence>
<comment type="subcellular location">
    <subcellularLocation>
        <location evidence="1 6">Bacterial flagellum basal body</location>
    </subcellularLocation>
</comment>